<reference evidence="1 2" key="1">
    <citation type="submission" date="2010-12" db="EMBL/GenBank/DDBJ databases">
        <authorList>
            <person name="Muzny D."/>
            <person name="Qin X."/>
            <person name="Deng J."/>
            <person name="Jiang H."/>
            <person name="Liu Y."/>
            <person name="Qu J."/>
            <person name="Song X.-Z."/>
            <person name="Zhang L."/>
            <person name="Thornton R."/>
            <person name="Coyle M."/>
            <person name="Francisco L."/>
            <person name="Jackson L."/>
            <person name="Javaid M."/>
            <person name="Korchina V."/>
            <person name="Kovar C."/>
            <person name="Mata R."/>
            <person name="Mathew T."/>
            <person name="Ngo R."/>
            <person name="Nguyen L."/>
            <person name="Nguyen N."/>
            <person name="Okwuonu G."/>
            <person name="Ongeri F."/>
            <person name="Pham C."/>
            <person name="Simmons D."/>
            <person name="Wilczek-Boney K."/>
            <person name="Hale W."/>
            <person name="Jakkamsetti A."/>
            <person name="Pham P."/>
            <person name="Ruth R."/>
            <person name="San Lucas F."/>
            <person name="Warren J."/>
            <person name="Zhang J."/>
            <person name="Zhao Z."/>
            <person name="Zhou C."/>
            <person name="Zhu D."/>
            <person name="Lee S."/>
            <person name="Bess C."/>
            <person name="Blankenburg K."/>
            <person name="Forbes L."/>
            <person name="Fu Q."/>
            <person name="Gubbala S."/>
            <person name="Hirani K."/>
            <person name="Jayaseelan J.C."/>
            <person name="Lara F."/>
            <person name="Munidasa M."/>
            <person name="Palculict T."/>
            <person name="Patil S."/>
            <person name="Pu L.-L."/>
            <person name="Saada N."/>
            <person name="Tang L."/>
            <person name="Weissenberger G."/>
            <person name="Zhu Y."/>
            <person name="Hemphill L."/>
            <person name="Shang Y."/>
            <person name="Youmans B."/>
            <person name="Ayvaz T."/>
            <person name="Ross M."/>
            <person name="Santibanez J."/>
            <person name="Aqrawi P."/>
            <person name="Gross S."/>
            <person name="Joshi V."/>
            <person name="Fowler G."/>
            <person name="Nazareth L."/>
            <person name="Reid J."/>
            <person name="Worley K."/>
            <person name="Petrosino J."/>
            <person name="Highlander S."/>
            <person name="Gibbs R."/>
        </authorList>
    </citation>
    <scope>NUCLEOTIDE SEQUENCE [LARGE SCALE GENOMIC DNA]</scope>
    <source>
        <strain evidence="1 2">ATCC 23263</strain>
    </source>
</reference>
<proteinExistence type="predicted"/>
<organism evidence="1 2">
    <name type="scientific">Pseudoramibacter alactolyticus ATCC 23263</name>
    <dbReference type="NCBI Taxonomy" id="887929"/>
    <lineage>
        <taxon>Bacteria</taxon>
        <taxon>Bacillati</taxon>
        <taxon>Bacillota</taxon>
        <taxon>Clostridia</taxon>
        <taxon>Eubacteriales</taxon>
        <taxon>Eubacteriaceae</taxon>
        <taxon>Pseudoramibacter</taxon>
    </lineage>
</organism>
<protein>
    <submittedName>
        <fullName evidence="1">Uncharacterized protein</fullName>
    </submittedName>
</protein>
<keyword evidence="2" id="KW-1185">Reference proteome</keyword>
<comment type="caution">
    <text evidence="1">The sequence shown here is derived from an EMBL/GenBank/DDBJ whole genome shotgun (WGS) entry which is preliminary data.</text>
</comment>
<evidence type="ECO:0000313" key="2">
    <source>
        <dbReference type="Proteomes" id="UP000004754"/>
    </source>
</evidence>
<dbReference type="HOGENOM" id="CLU_2809100_0_0_9"/>
<name>E6MGY8_9FIRM</name>
<dbReference type="Proteomes" id="UP000004754">
    <property type="component" value="Unassembled WGS sequence"/>
</dbReference>
<accession>E6MGY8</accession>
<dbReference type="EMBL" id="AEQN01000016">
    <property type="protein sequence ID" value="EFV01878.1"/>
    <property type="molecule type" value="Genomic_DNA"/>
</dbReference>
<gene>
    <name evidence="1" type="ORF">HMP0721_1272</name>
</gene>
<sequence>MKANMKRKLYIFPSFVKGFSRVLDLGATRTKVKPLKKTPERQDLEAISSDWWKVGDDLRRALYEHRR</sequence>
<dbReference type="STRING" id="887929.HMP0721_1272"/>
<evidence type="ECO:0000313" key="1">
    <source>
        <dbReference type="EMBL" id="EFV01878.1"/>
    </source>
</evidence>
<dbReference type="AlphaFoldDB" id="E6MGY8"/>